<comment type="caution">
    <text evidence="1">The sequence shown here is derived from an EMBL/GenBank/DDBJ whole genome shotgun (WGS) entry which is preliminary data.</text>
</comment>
<evidence type="ECO:0000313" key="1">
    <source>
        <dbReference type="EMBL" id="KAH7945717.1"/>
    </source>
</evidence>
<proteinExistence type="predicted"/>
<name>A0ACB8CLG5_DERSI</name>
<reference evidence="1" key="1">
    <citation type="submission" date="2020-05" db="EMBL/GenBank/DDBJ databases">
        <title>Large-scale comparative analyses of tick genomes elucidate their genetic diversity and vector capacities.</title>
        <authorList>
            <person name="Jia N."/>
            <person name="Wang J."/>
            <person name="Shi W."/>
            <person name="Du L."/>
            <person name="Sun Y."/>
            <person name="Zhan W."/>
            <person name="Jiang J."/>
            <person name="Wang Q."/>
            <person name="Zhang B."/>
            <person name="Ji P."/>
            <person name="Sakyi L.B."/>
            <person name="Cui X."/>
            <person name="Yuan T."/>
            <person name="Jiang B."/>
            <person name="Yang W."/>
            <person name="Lam T.T.-Y."/>
            <person name="Chang Q."/>
            <person name="Ding S."/>
            <person name="Wang X."/>
            <person name="Zhu J."/>
            <person name="Ruan X."/>
            <person name="Zhao L."/>
            <person name="Wei J."/>
            <person name="Que T."/>
            <person name="Du C."/>
            <person name="Cheng J."/>
            <person name="Dai P."/>
            <person name="Han X."/>
            <person name="Huang E."/>
            <person name="Gao Y."/>
            <person name="Liu J."/>
            <person name="Shao H."/>
            <person name="Ye R."/>
            <person name="Li L."/>
            <person name="Wei W."/>
            <person name="Wang X."/>
            <person name="Wang C."/>
            <person name="Yang T."/>
            <person name="Huo Q."/>
            <person name="Li W."/>
            <person name="Guo W."/>
            <person name="Chen H."/>
            <person name="Zhou L."/>
            <person name="Ni X."/>
            <person name="Tian J."/>
            <person name="Zhou Y."/>
            <person name="Sheng Y."/>
            <person name="Liu T."/>
            <person name="Pan Y."/>
            <person name="Xia L."/>
            <person name="Li J."/>
            <person name="Zhao F."/>
            <person name="Cao W."/>
        </authorList>
    </citation>
    <scope>NUCLEOTIDE SEQUENCE</scope>
    <source>
        <strain evidence="1">Dsil-2018</strain>
    </source>
</reference>
<protein>
    <submittedName>
        <fullName evidence="1">Uncharacterized protein</fullName>
    </submittedName>
</protein>
<sequence>MDKASAAEVSQPSAAQTAARSDETASADASAKPSTTAADQAQSHHHDLPQKTADVTAVPVAANGHSATQEPAKPHEGVAPAREASGESERTAPVSDAGGGEKAVSPAKSQPPPSDEKRSSGAAPSTYPEPDRVSTEVPEKKPVMEEKTELTGPEKESCEVSPSAPAADRDGAVPSQDKKQQQPESDSIVAKKPAKEVEEGKDVGSKGASTQTDQEPQGMAEEKPGAKTADAVTSPAAGVTREEKRLAEDSSEASETAPSASTKVTSSAAEAGESKAENAKPSHPVGLPQETCKSVADAGTKVPQEHASPAGDGASLQPSANGAGDAKQPTPDDTRPKSSIPPPPVYEAPSRTSSAKDEPKQPQPAEEDKQKAQMAEQPAETIKGNGPLEATRLQEVTESIMPATAFQTGTTETARPDAIRKESAPKEAYSSSGVLNDLLDEEAIKAQLYPAEVEGLAQPKMEEVKATEASKPQSVANETEKSAASGLPSSSETKIQPGAKTPQPDVEREEAHDESRDVLDADVKAGDRAETPGAQVSEKETVVSSKEVTKEEKPDEVVKEVPPSPPTTKQTEEPEKEKKIADEVEKADELENQVDTTSSAKPEAPLQESKVAETAPLKESAEREDEKAKAAASPDKQEEKTEEKAESVTKKDDAKEVVPPDATQKPSEPSPAKEETTQVGDVTAESDKPSKEAERTHEDDAAKDTSKAAASPELGVAEKEPSQATVEETLSNEKEADQNVPKEAEGVPGELDVQELPPQEPEKTGEIKTHEETATPKLSDVVTEPENKEKESKSAEEPSKEPPGGSEVSGAPEPATQEEGAAAVKPQESVPEVTKDKAEASEEEIVKTDEVPITTAVKEEVAQPEPRDEATPEKVEDEVPESGDKASEEATTQVEAAQKEAEEPSTDMPVAADETTAQASEDQGGEEAAAATEAEPEAADEGTKPSEAAEESEKPVTEAVSEEKTEEATDGAAPSELEPTPPAEAVKKKTGLPKSPSKRATGKGPPRTLDKKETSAAADAKAKTPSSPKKPSSIHEKGGPSPKKTAPTKNGVTSPSKTARTPGSEQKKLPPIKAPVGQAPKPDLKNVRSKIGSLDNIKHKPKGGEVKVTTQKLEWRAAPKVGSLDNAAHKPGGGDKKILSQKLEYKAQSKVGSLDNVDHKPTGGQVKVETQKLDFKDKASSKVGSLDNVKHKAGGGNVKILSEKLEFKERAASKIGSLPASDAGSTRGSESLSPTNLTSPHPAQSQQSQEDDVAAAANGHESDISPTKDDVAAPSSGVPASAPPPEVAQC</sequence>
<dbReference type="Proteomes" id="UP000821865">
    <property type="component" value="Chromosome 6"/>
</dbReference>
<dbReference type="EMBL" id="CM023475">
    <property type="protein sequence ID" value="KAH7945717.1"/>
    <property type="molecule type" value="Genomic_DNA"/>
</dbReference>
<keyword evidence="2" id="KW-1185">Reference proteome</keyword>
<gene>
    <name evidence="1" type="ORF">HPB49_014503</name>
</gene>
<organism evidence="1 2">
    <name type="scientific">Dermacentor silvarum</name>
    <name type="common">Tick</name>
    <dbReference type="NCBI Taxonomy" id="543639"/>
    <lineage>
        <taxon>Eukaryota</taxon>
        <taxon>Metazoa</taxon>
        <taxon>Ecdysozoa</taxon>
        <taxon>Arthropoda</taxon>
        <taxon>Chelicerata</taxon>
        <taxon>Arachnida</taxon>
        <taxon>Acari</taxon>
        <taxon>Parasitiformes</taxon>
        <taxon>Ixodida</taxon>
        <taxon>Ixodoidea</taxon>
        <taxon>Ixodidae</taxon>
        <taxon>Rhipicephalinae</taxon>
        <taxon>Dermacentor</taxon>
    </lineage>
</organism>
<evidence type="ECO:0000313" key="2">
    <source>
        <dbReference type="Proteomes" id="UP000821865"/>
    </source>
</evidence>
<accession>A0ACB8CLG5</accession>